<dbReference type="RefSeq" id="WP_007746482.1">
    <property type="nucleotide sequence ID" value="NZ_CM001398.1"/>
</dbReference>
<dbReference type="GO" id="GO:0006730">
    <property type="term" value="P:one-carbon metabolic process"/>
    <property type="evidence" value="ECO:0007669"/>
    <property type="project" value="UniProtKB-KW"/>
</dbReference>
<keyword evidence="6 7" id="KW-0560">Oxidoreductase</keyword>
<dbReference type="PROSITE" id="PS00075">
    <property type="entry name" value="DHFR_1"/>
    <property type="match status" value="1"/>
</dbReference>
<dbReference type="Pfam" id="PF00186">
    <property type="entry name" value="DHFR_1"/>
    <property type="match status" value="1"/>
</dbReference>
<reference evidence="10 11" key="1">
    <citation type="journal article" date="2012" name="PLoS ONE">
        <title>Functional divergence in the genus oenococcus as predicted by genome sequencing of the newly-described species, Oenococcus kitaharae.</title>
        <authorList>
            <person name="Borneman A.R."/>
            <person name="McCarthy J.M."/>
            <person name="Chambers P.J."/>
            <person name="Bartowsky E.J."/>
        </authorList>
    </citation>
    <scope>NUCLEOTIDE SEQUENCE [LARGE SCALE GENOMIC DNA]</scope>
    <source>
        <strain evidence="11">DSM17330</strain>
    </source>
</reference>
<comment type="pathway">
    <text evidence="1 7">Cofactor biosynthesis; tetrahydrofolate biosynthesis; 5,6,7,8-tetrahydrofolate from 7,8-dihydrofolate: step 1/1.</text>
</comment>
<evidence type="ECO:0000313" key="10">
    <source>
        <dbReference type="EMBL" id="EHN59516.1"/>
    </source>
</evidence>
<sequence length="170" mass="19172">MITAIWAQSKNNVIGNQGKLPWSLPDDLKFFKQQTTGKAIVMGRKTFESFGSRALPKRLNIILTHNQHFSVPDDKIKIVHSPQEAIELAHEAALPLYIIGGAAVYQTFMTQTDCLLVTLVNTEITGDTFAPQIDSEIFRLASKKHHDIDEKHAYSFDFLTYLRKEAADQV</sequence>
<evidence type="ECO:0000256" key="8">
    <source>
        <dbReference type="RuleBase" id="RU004474"/>
    </source>
</evidence>
<comment type="similarity">
    <text evidence="2 7 8">Belongs to the dihydrofolate reductase family.</text>
</comment>
<dbReference type="PROSITE" id="PS51330">
    <property type="entry name" value="DHFR_2"/>
    <property type="match status" value="1"/>
</dbReference>
<dbReference type="HOGENOM" id="CLU_043966_5_2_9"/>
<comment type="function">
    <text evidence="7">Key enzyme in folate metabolism. Catalyzes an essential reaction for de novo glycine and purine synthesis, and for DNA precursor synthesis.</text>
</comment>
<dbReference type="GO" id="GO:0004146">
    <property type="term" value="F:dihydrofolate reductase activity"/>
    <property type="evidence" value="ECO:0007669"/>
    <property type="project" value="UniProtKB-EC"/>
</dbReference>
<accession>G9WH27</accession>
<proteinExistence type="inferred from homology"/>
<dbReference type="PATRIC" id="fig|1045004.4.peg.1408"/>
<dbReference type="EMBL" id="AFVZ01000001">
    <property type="protein sequence ID" value="EHN59516.1"/>
    <property type="molecule type" value="Genomic_DNA"/>
</dbReference>
<name>G9WH27_9LACO</name>
<dbReference type="GO" id="GO:0005829">
    <property type="term" value="C:cytosol"/>
    <property type="evidence" value="ECO:0007669"/>
    <property type="project" value="TreeGrafter"/>
</dbReference>
<evidence type="ECO:0000256" key="6">
    <source>
        <dbReference type="ARBA" id="ARBA00023002"/>
    </source>
</evidence>
<dbReference type="eggNOG" id="COG0262">
    <property type="taxonomic scope" value="Bacteria"/>
</dbReference>
<evidence type="ECO:0000256" key="1">
    <source>
        <dbReference type="ARBA" id="ARBA00004903"/>
    </source>
</evidence>
<evidence type="ECO:0000256" key="5">
    <source>
        <dbReference type="ARBA" id="ARBA00022857"/>
    </source>
</evidence>
<dbReference type="PRINTS" id="PR00070">
    <property type="entry name" value="DHFR"/>
</dbReference>
<dbReference type="GO" id="GO:0046452">
    <property type="term" value="P:dihydrofolate metabolic process"/>
    <property type="evidence" value="ECO:0007669"/>
    <property type="project" value="TreeGrafter"/>
</dbReference>
<evidence type="ECO:0000259" key="9">
    <source>
        <dbReference type="PROSITE" id="PS51330"/>
    </source>
</evidence>
<dbReference type="CDD" id="cd00209">
    <property type="entry name" value="DHFR"/>
    <property type="match status" value="1"/>
</dbReference>
<comment type="catalytic activity">
    <reaction evidence="7">
        <text>(6S)-5,6,7,8-tetrahydrofolate + NADP(+) = 7,8-dihydrofolate + NADPH + H(+)</text>
        <dbReference type="Rhea" id="RHEA:15009"/>
        <dbReference type="ChEBI" id="CHEBI:15378"/>
        <dbReference type="ChEBI" id="CHEBI:57451"/>
        <dbReference type="ChEBI" id="CHEBI:57453"/>
        <dbReference type="ChEBI" id="CHEBI:57783"/>
        <dbReference type="ChEBI" id="CHEBI:58349"/>
        <dbReference type="EC" id="1.5.1.3"/>
    </reaction>
</comment>
<dbReference type="InterPro" id="IPR012259">
    <property type="entry name" value="DHFR"/>
</dbReference>
<dbReference type="GO" id="GO:0046654">
    <property type="term" value="P:tetrahydrofolate biosynthetic process"/>
    <property type="evidence" value="ECO:0007669"/>
    <property type="project" value="UniProtKB-UniPathway"/>
</dbReference>
<gene>
    <name evidence="10" type="ORF">OKIT_1433</name>
</gene>
<dbReference type="OrthoDB" id="9804315at2"/>
<dbReference type="GO" id="GO:0046655">
    <property type="term" value="P:folic acid metabolic process"/>
    <property type="evidence" value="ECO:0007669"/>
    <property type="project" value="TreeGrafter"/>
</dbReference>
<feature type="domain" description="DHFR" evidence="9">
    <location>
        <begin position="1"/>
        <end position="163"/>
    </location>
</feature>
<evidence type="ECO:0000256" key="2">
    <source>
        <dbReference type="ARBA" id="ARBA00009539"/>
    </source>
</evidence>
<dbReference type="GO" id="GO:0050661">
    <property type="term" value="F:NADP binding"/>
    <property type="evidence" value="ECO:0007669"/>
    <property type="project" value="InterPro"/>
</dbReference>
<dbReference type="PANTHER" id="PTHR48069:SF3">
    <property type="entry name" value="DIHYDROFOLATE REDUCTASE"/>
    <property type="match status" value="1"/>
</dbReference>
<evidence type="ECO:0000256" key="3">
    <source>
        <dbReference type="ARBA" id="ARBA00012856"/>
    </source>
</evidence>
<protein>
    <recommendedName>
        <fullName evidence="3 7">Dihydrofolate reductase</fullName>
        <ecNumber evidence="3 7">1.5.1.3</ecNumber>
    </recommendedName>
</protein>
<evidence type="ECO:0000256" key="7">
    <source>
        <dbReference type="PIRNR" id="PIRNR000194"/>
    </source>
</evidence>
<dbReference type="InterPro" id="IPR017925">
    <property type="entry name" value="DHFR_CS"/>
</dbReference>
<dbReference type="EC" id="1.5.1.3" evidence="3 7"/>
<dbReference type="STRING" id="336988.NT96_00815"/>
<dbReference type="PIRSF" id="PIRSF000194">
    <property type="entry name" value="DHFR"/>
    <property type="match status" value="1"/>
</dbReference>
<comment type="caution">
    <text evidence="10">The sequence shown here is derived from an EMBL/GenBank/DDBJ whole genome shotgun (WGS) entry which is preliminary data.</text>
</comment>
<dbReference type="Gene3D" id="3.40.430.10">
    <property type="entry name" value="Dihydrofolate Reductase, subunit A"/>
    <property type="match status" value="1"/>
</dbReference>
<organism evidence="10 11">
    <name type="scientific">Oenococcus kitaharae DSM 17330</name>
    <dbReference type="NCBI Taxonomy" id="1045004"/>
    <lineage>
        <taxon>Bacteria</taxon>
        <taxon>Bacillati</taxon>
        <taxon>Bacillota</taxon>
        <taxon>Bacilli</taxon>
        <taxon>Lactobacillales</taxon>
        <taxon>Lactobacillaceae</taxon>
        <taxon>Oenococcus</taxon>
    </lineage>
</organism>
<dbReference type="SUPFAM" id="SSF53597">
    <property type="entry name" value="Dihydrofolate reductase-like"/>
    <property type="match status" value="1"/>
</dbReference>
<dbReference type="Proteomes" id="UP000004959">
    <property type="component" value="Chromosome"/>
</dbReference>
<keyword evidence="11" id="KW-1185">Reference proteome</keyword>
<dbReference type="InterPro" id="IPR024072">
    <property type="entry name" value="DHFR-like_dom_sf"/>
</dbReference>
<evidence type="ECO:0000313" key="11">
    <source>
        <dbReference type="Proteomes" id="UP000004959"/>
    </source>
</evidence>
<dbReference type="PANTHER" id="PTHR48069">
    <property type="entry name" value="DIHYDROFOLATE REDUCTASE"/>
    <property type="match status" value="1"/>
</dbReference>
<dbReference type="UniPathway" id="UPA00077">
    <property type="reaction ID" value="UER00158"/>
</dbReference>
<evidence type="ECO:0000256" key="4">
    <source>
        <dbReference type="ARBA" id="ARBA00022563"/>
    </source>
</evidence>
<keyword evidence="5 7" id="KW-0521">NADP</keyword>
<dbReference type="AlphaFoldDB" id="G9WH27"/>
<keyword evidence="4 7" id="KW-0554">One-carbon metabolism</keyword>
<dbReference type="InterPro" id="IPR001796">
    <property type="entry name" value="DHFR_dom"/>
</dbReference>